<accession>A0ABD2XNV3</accession>
<name>A0ABD2XNV3_9HYME</name>
<dbReference type="PANTHER" id="PTHR24134:SF9">
    <property type="entry name" value="ANKYRIN REPEAT AND SOCS BOX PROTEIN 8"/>
    <property type="match status" value="1"/>
</dbReference>
<evidence type="ECO:0000313" key="4">
    <source>
        <dbReference type="EMBL" id="KAL3407138.1"/>
    </source>
</evidence>
<keyword evidence="2 3" id="KW-0040">ANK repeat</keyword>
<dbReference type="Gene3D" id="1.25.40.20">
    <property type="entry name" value="Ankyrin repeat-containing domain"/>
    <property type="match status" value="1"/>
</dbReference>
<dbReference type="PROSITE" id="PS50088">
    <property type="entry name" value="ANK_REPEAT"/>
    <property type="match status" value="1"/>
</dbReference>
<evidence type="ECO:0000256" key="3">
    <source>
        <dbReference type="PROSITE-ProRule" id="PRU00023"/>
    </source>
</evidence>
<dbReference type="InterPro" id="IPR002110">
    <property type="entry name" value="Ankyrin_rpt"/>
</dbReference>
<organism evidence="4 5">
    <name type="scientific">Trichogramma kaykai</name>
    <dbReference type="NCBI Taxonomy" id="54128"/>
    <lineage>
        <taxon>Eukaryota</taxon>
        <taxon>Metazoa</taxon>
        <taxon>Ecdysozoa</taxon>
        <taxon>Arthropoda</taxon>
        <taxon>Hexapoda</taxon>
        <taxon>Insecta</taxon>
        <taxon>Pterygota</taxon>
        <taxon>Neoptera</taxon>
        <taxon>Endopterygota</taxon>
        <taxon>Hymenoptera</taxon>
        <taxon>Apocrita</taxon>
        <taxon>Proctotrupomorpha</taxon>
        <taxon>Chalcidoidea</taxon>
        <taxon>Trichogrammatidae</taxon>
        <taxon>Trichogramma</taxon>
    </lineage>
</organism>
<dbReference type="Pfam" id="PF12796">
    <property type="entry name" value="Ank_2"/>
    <property type="match status" value="1"/>
</dbReference>
<gene>
    <name evidence="4" type="ORF">TKK_000685</name>
</gene>
<dbReference type="PROSITE" id="PS50297">
    <property type="entry name" value="ANK_REP_REGION"/>
    <property type="match status" value="1"/>
</dbReference>
<dbReference type="Proteomes" id="UP001627154">
    <property type="component" value="Unassembled WGS sequence"/>
</dbReference>
<dbReference type="SMART" id="SM00248">
    <property type="entry name" value="ANK"/>
    <property type="match status" value="4"/>
</dbReference>
<dbReference type="EMBL" id="JBJJXI010000015">
    <property type="protein sequence ID" value="KAL3407138.1"/>
    <property type="molecule type" value="Genomic_DNA"/>
</dbReference>
<dbReference type="SUPFAM" id="SSF48403">
    <property type="entry name" value="Ankyrin repeat"/>
    <property type="match status" value="1"/>
</dbReference>
<sequence length="410" mass="47404">MNYICRDRVNEGELIIKFVARSGYEDEPEVDEDGKPLLQCTTAVHHTLGCMPCYRKPAISELFKIYECRLDANYSDESGVTHFHVACMLGCDDVVEKFLELGQDPNCLVPETGNSSLHWALKHERKKVVELLLRSGANTNLADVDGLTPLHVACLKDYDQSVFFFKINDEMKQIVQVDEKDEMGWTPLEWAVSHILPGVVGVLMNHGADPSKFDFPSEIEFTTILEDYRNVYEGNFKLRLCSVLLAIIERLEKKGYKMNRSDALMIMKLFFKYRLFEKSANLEKCWYENRNFARKAKNIMIRDNDPELSLYDLIRLRPDEAEKLFTVMDYFQFADSIRQWSKGPSGACVAHLCEKVSRRFFQHWALRFFFELSCSALSLHEISIISCEIMEELTNKKLYNICLAANIQKS</sequence>
<dbReference type="PANTHER" id="PTHR24134">
    <property type="entry name" value="ANKYRIN REPEAT-CONTAINING PROTEIN DDB_G0279043"/>
    <property type="match status" value="1"/>
</dbReference>
<evidence type="ECO:0000256" key="1">
    <source>
        <dbReference type="ARBA" id="ARBA00022737"/>
    </source>
</evidence>
<keyword evidence="1" id="KW-0677">Repeat</keyword>
<evidence type="ECO:0000313" key="5">
    <source>
        <dbReference type="Proteomes" id="UP001627154"/>
    </source>
</evidence>
<proteinExistence type="predicted"/>
<comment type="caution">
    <text evidence="4">The sequence shown here is derived from an EMBL/GenBank/DDBJ whole genome shotgun (WGS) entry which is preliminary data.</text>
</comment>
<dbReference type="InterPro" id="IPR036770">
    <property type="entry name" value="Ankyrin_rpt-contain_sf"/>
</dbReference>
<keyword evidence="5" id="KW-1185">Reference proteome</keyword>
<evidence type="ECO:0000256" key="2">
    <source>
        <dbReference type="ARBA" id="ARBA00023043"/>
    </source>
</evidence>
<feature type="repeat" description="ANK" evidence="3">
    <location>
        <begin position="112"/>
        <end position="144"/>
    </location>
</feature>
<protein>
    <submittedName>
        <fullName evidence="4">Uncharacterized protein</fullName>
    </submittedName>
</protein>
<reference evidence="4 5" key="1">
    <citation type="journal article" date="2024" name="bioRxiv">
        <title>A reference genome for Trichogramma kaykai: A tiny desert-dwelling parasitoid wasp with competing sex-ratio distorters.</title>
        <authorList>
            <person name="Culotta J."/>
            <person name="Lindsey A.R."/>
        </authorList>
    </citation>
    <scope>NUCLEOTIDE SEQUENCE [LARGE SCALE GENOMIC DNA]</scope>
    <source>
        <strain evidence="4 5">KSX58</strain>
    </source>
</reference>
<dbReference type="AlphaFoldDB" id="A0ABD2XNV3"/>